<dbReference type="InterPro" id="IPR027417">
    <property type="entry name" value="P-loop_NTPase"/>
</dbReference>
<evidence type="ECO:0000256" key="7">
    <source>
        <dbReference type="ARBA" id="ARBA00022840"/>
    </source>
</evidence>
<keyword evidence="12" id="KW-1185">Reference proteome</keyword>
<accession>A0ABW4F296</accession>
<evidence type="ECO:0000256" key="3">
    <source>
        <dbReference type="ARBA" id="ARBA00012054"/>
    </source>
</evidence>
<dbReference type="CDD" id="cd02021">
    <property type="entry name" value="GntK"/>
    <property type="match status" value="1"/>
</dbReference>
<evidence type="ECO:0000313" key="12">
    <source>
        <dbReference type="Proteomes" id="UP001597114"/>
    </source>
</evidence>
<comment type="catalytic activity">
    <reaction evidence="8 9">
        <text>D-gluconate + ATP = 6-phospho-D-gluconate + ADP + H(+)</text>
        <dbReference type="Rhea" id="RHEA:19433"/>
        <dbReference type="ChEBI" id="CHEBI:15378"/>
        <dbReference type="ChEBI" id="CHEBI:18391"/>
        <dbReference type="ChEBI" id="CHEBI:30616"/>
        <dbReference type="ChEBI" id="CHEBI:58759"/>
        <dbReference type="ChEBI" id="CHEBI:456216"/>
        <dbReference type="EC" id="2.7.1.12"/>
    </reaction>
</comment>
<dbReference type="PANTHER" id="PTHR43442:SF3">
    <property type="entry name" value="GLUCONOKINASE-RELATED"/>
    <property type="match status" value="1"/>
</dbReference>
<evidence type="ECO:0000256" key="8">
    <source>
        <dbReference type="ARBA" id="ARBA00048090"/>
    </source>
</evidence>
<comment type="similarity">
    <text evidence="2 9">Belongs to the gluconokinase GntK/GntV family.</text>
</comment>
<reference evidence="12" key="1">
    <citation type="journal article" date="2019" name="Int. J. Syst. Evol. Microbiol.">
        <title>The Global Catalogue of Microorganisms (GCM) 10K type strain sequencing project: providing services to taxonomists for standard genome sequencing and annotation.</title>
        <authorList>
            <consortium name="The Broad Institute Genomics Platform"/>
            <consortium name="The Broad Institute Genome Sequencing Center for Infectious Disease"/>
            <person name="Wu L."/>
            <person name="Ma J."/>
        </authorList>
    </citation>
    <scope>NUCLEOTIDE SEQUENCE [LARGE SCALE GENOMIC DNA]</scope>
    <source>
        <strain evidence="12">CCM 7043</strain>
    </source>
</reference>
<dbReference type="EC" id="2.7.1.12" evidence="3 9"/>
<dbReference type="InterPro" id="IPR006001">
    <property type="entry name" value="Therm_gnt_kin"/>
</dbReference>
<dbReference type="SUPFAM" id="SSF52540">
    <property type="entry name" value="P-loop containing nucleoside triphosphate hydrolases"/>
    <property type="match status" value="1"/>
</dbReference>
<organism evidence="11 12">
    <name type="scientific">Pseudonocardia yunnanensis</name>
    <dbReference type="NCBI Taxonomy" id="58107"/>
    <lineage>
        <taxon>Bacteria</taxon>
        <taxon>Bacillati</taxon>
        <taxon>Actinomycetota</taxon>
        <taxon>Actinomycetes</taxon>
        <taxon>Pseudonocardiales</taxon>
        <taxon>Pseudonocardiaceae</taxon>
        <taxon>Pseudonocardia</taxon>
    </lineage>
</organism>
<comment type="caution">
    <text evidence="11">The sequence shown here is derived from an EMBL/GenBank/DDBJ whole genome shotgun (WGS) entry which is preliminary data.</text>
</comment>
<dbReference type="Pfam" id="PF13671">
    <property type="entry name" value="AAA_33"/>
    <property type="match status" value="1"/>
</dbReference>
<evidence type="ECO:0000256" key="1">
    <source>
        <dbReference type="ARBA" id="ARBA00004761"/>
    </source>
</evidence>
<comment type="pathway">
    <text evidence="1">Carbohydrate acid metabolism.</text>
</comment>
<evidence type="ECO:0000256" key="4">
    <source>
        <dbReference type="ARBA" id="ARBA00022679"/>
    </source>
</evidence>
<dbReference type="EMBL" id="JBHUCO010000042">
    <property type="protein sequence ID" value="MFD1521903.1"/>
    <property type="molecule type" value="Genomic_DNA"/>
</dbReference>
<keyword evidence="6 9" id="KW-0418">Kinase</keyword>
<dbReference type="PANTHER" id="PTHR43442">
    <property type="entry name" value="GLUCONOKINASE-RELATED"/>
    <property type="match status" value="1"/>
</dbReference>
<evidence type="ECO:0000256" key="5">
    <source>
        <dbReference type="ARBA" id="ARBA00022741"/>
    </source>
</evidence>
<keyword evidence="5 9" id="KW-0547">Nucleotide-binding</keyword>
<evidence type="ECO:0000256" key="6">
    <source>
        <dbReference type="ARBA" id="ARBA00022777"/>
    </source>
</evidence>
<gene>
    <name evidence="11" type="ORF">ACFSJD_30710</name>
</gene>
<keyword evidence="4 9" id="KW-0808">Transferase</keyword>
<proteinExistence type="inferred from homology"/>
<evidence type="ECO:0000256" key="2">
    <source>
        <dbReference type="ARBA" id="ARBA00008420"/>
    </source>
</evidence>
<dbReference type="Proteomes" id="UP001597114">
    <property type="component" value="Unassembled WGS sequence"/>
</dbReference>
<dbReference type="RefSeq" id="WP_344728024.1">
    <property type="nucleotide sequence ID" value="NZ_BAAAUS010000048.1"/>
</dbReference>
<protein>
    <recommendedName>
        <fullName evidence="3 9">Gluconokinase</fullName>
        <ecNumber evidence="3 9">2.7.1.12</ecNumber>
    </recommendedName>
</protein>
<sequence>MTMTLVVMGVSGVGKSSVAAELVGRTGWVFVEGDDLHPESNRAKMASGIPLDDDDRRPWLRRVAAWIGEQEAAGRNAVVTCSALKRAYRDLLRDGHPSERFVHLLAPPELISARITARRNHYMPPSLLESQLATLEPLQPDEPGIEVETTGDPAAVAERVLAQLGDDIVLPADRPSGDKPDRPASSS</sequence>
<feature type="region of interest" description="Disordered" evidence="10">
    <location>
        <begin position="167"/>
        <end position="187"/>
    </location>
</feature>
<keyword evidence="7 9" id="KW-0067">ATP-binding</keyword>
<dbReference type="NCBIfam" id="TIGR01313">
    <property type="entry name" value="therm_gnt_kin"/>
    <property type="match status" value="1"/>
</dbReference>
<dbReference type="Gene3D" id="3.40.50.300">
    <property type="entry name" value="P-loop containing nucleotide triphosphate hydrolases"/>
    <property type="match status" value="1"/>
</dbReference>
<evidence type="ECO:0000313" key="11">
    <source>
        <dbReference type="EMBL" id="MFD1521903.1"/>
    </source>
</evidence>
<evidence type="ECO:0000256" key="10">
    <source>
        <dbReference type="SAM" id="MobiDB-lite"/>
    </source>
</evidence>
<feature type="compositionally biased region" description="Basic and acidic residues" evidence="10">
    <location>
        <begin position="175"/>
        <end position="187"/>
    </location>
</feature>
<evidence type="ECO:0000256" key="9">
    <source>
        <dbReference type="RuleBase" id="RU363066"/>
    </source>
</evidence>
<name>A0ABW4F296_9PSEU</name>